<name>A0ABV5IYG4_9ACTN</name>
<evidence type="ECO:0000313" key="1">
    <source>
        <dbReference type="EMBL" id="MFB9209616.1"/>
    </source>
</evidence>
<reference evidence="1 2" key="1">
    <citation type="submission" date="2024-09" db="EMBL/GenBank/DDBJ databases">
        <authorList>
            <person name="Sun Q."/>
            <person name="Mori K."/>
        </authorList>
    </citation>
    <scope>NUCLEOTIDE SEQUENCE [LARGE SCALE GENOMIC DNA]</scope>
    <source>
        <strain evidence="1 2">CCM 3426</strain>
    </source>
</reference>
<protein>
    <submittedName>
        <fullName evidence="1">Uncharacterized protein</fullName>
    </submittedName>
</protein>
<dbReference type="RefSeq" id="WP_189648135.1">
    <property type="nucleotide sequence ID" value="NZ_BMRC01000006.1"/>
</dbReference>
<dbReference type="EMBL" id="JBHMEI010000104">
    <property type="protein sequence ID" value="MFB9209616.1"/>
    <property type="molecule type" value="Genomic_DNA"/>
</dbReference>
<keyword evidence="2" id="KW-1185">Reference proteome</keyword>
<accession>A0ABV5IYG4</accession>
<sequence length="112" mass="12362">MSRDTISVGRVYFGKNPRLHEKTHVYVNGIPVRRIGRRIQLLHEDWPIETARMVAAALLELAEAAEAEPDPELLAALSETIDDAIGGDPGIDTELLARDVLAAFKVEKRGHP</sequence>
<dbReference type="Proteomes" id="UP001589647">
    <property type="component" value="Unassembled WGS sequence"/>
</dbReference>
<organism evidence="1 2">
    <name type="scientific">Nonomuraea spiralis</name>
    <dbReference type="NCBI Taxonomy" id="46182"/>
    <lineage>
        <taxon>Bacteria</taxon>
        <taxon>Bacillati</taxon>
        <taxon>Actinomycetota</taxon>
        <taxon>Actinomycetes</taxon>
        <taxon>Streptosporangiales</taxon>
        <taxon>Streptosporangiaceae</taxon>
        <taxon>Nonomuraea</taxon>
    </lineage>
</organism>
<comment type="caution">
    <text evidence="1">The sequence shown here is derived from an EMBL/GenBank/DDBJ whole genome shotgun (WGS) entry which is preliminary data.</text>
</comment>
<proteinExistence type="predicted"/>
<evidence type="ECO:0000313" key="2">
    <source>
        <dbReference type="Proteomes" id="UP001589647"/>
    </source>
</evidence>
<gene>
    <name evidence="1" type="ORF">ACFFV7_51130</name>
</gene>